<dbReference type="Proteomes" id="UP000239735">
    <property type="component" value="Unassembled WGS sequence"/>
</dbReference>
<dbReference type="SUPFAM" id="SSF53335">
    <property type="entry name" value="S-adenosyl-L-methionine-dependent methyltransferases"/>
    <property type="match status" value="1"/>
</dbReference>
<evidence type="ECO:0000313" key="1">
    <source>
        <dbReference type="EMBL" id="SPE32286.1"/>
    </source>
</evidence>
<name>A0A2N9M9Z7_9BACT</name>
<organism evidence="1 2">
    <name type="scientific">Candidatus Sulfuritelmatomonas gaucii</name>
    <dbReference type="NCBI Taxonomy" id="2043161"/>
    <lineage>
        <taxon>Bacteria</taxon>
        <taxon>Pseudomonadati</taxon>
        <taxon>Acidobacteriota</taxon>
        <taxon>Terriglobia</taxon>
        <taxon>Terriglobales</taxon>
        <taxon>Acidobacteriaceae</taxon>
        <taxon>Candidatus Sulfuritelmatomonas</taxon>
    </lineage>
</organism>
<dbReference type="PANTHER" id="PTHR43861">
    <property type="entry name" value="TRANS-ACONITATE 2-METHYLTRANSFERASE-RELATED"/>
    <property type="match status" value="1"/>
</dbReference>
<dbReference type="Pfam" id="PF05401">
    <property type="entry name" value="NodS"/>
    <property type="match status" value="1"/>
</dbReference>
<proteinExistence type="predicted"/>
<sequence length="230" mass="26361">MAADIPGARSMWHLVRTFRDMWVDSSESSQIRLQQDLARVDPWHYSTNDLQLVRHRGELAMLDRVRGVNRFTHVLELGCAEGIFTQHLASRCDSLLAVDFNEVALGRARERCQREENVQFASIDLRTDPLPGVFDLVVAIHILEYLQNPIPLRRIREEIIAAMTPGGYLLLGCVSFESPNEKAWWSRYLLRGGKQINSFFARHSKLTLVDSAIHPLVECDSLDILLRRVQ</sequence>
<dbReference type="Gene3D" id="3.40.50.150">
    <property type="entry name" value="Vaccinia Virus protein VP39"/>
    <property type="match status" value="1"/>
</dbReference>
<dbReference type="AlphaFoldDB" id="A0A2N9M9Z7"/>
<dbReference type="CDD" id="cd02440">
    <property type="entry name" value="AdoMet_MTases"/>
    <property type="match status" value="1"/>
</dbReference>
<evidence type="ECO:0008006" key="3">
    <source>
        <dbReference type="Google" id="ProtNLM"/>
    </source>
</evidence>
<reference evidence="2" key="1">
    <citation type="submission" date="2018-02" db="EMBL/GenBank/DDBJ databases">
        <authorList>
            <person name="Hausmann B."/>
        </authorList>
    </citation>
    <scope>NUCLEOTIDE SEQUENCE [LARGE SCALE GENOMIC DNA]</scope>
    <source>
        <strain evidence="2">Peat soil MAG SbA5</strain>
    </source>
</reference>
<dbReference type="GO" id="GO:0008757">
    <property type="term" value="F:S-adenosylmethionine-dependent methyltransferase activity"/>
    <property type="evidence" value="ECO:0007669"/>
    <property type="project" value="InterPro"/>
</dbReference>
<dbReference type="InterPro" id="IPR008715">
    <property type="entry name" value="SAM-MeTfrase_NodS-like"/>
</dbReference>
<dbReference type="EMBL" id="OKRB01000160">
    <property type="protein sequence ID" value="SPE32286.1"/>
    <property type="molecule type" value="Genomic_DNA"/>
</dbReference>
<protein>
    <recommendedName>
        <fullName evidence="3">Methyltransferase type 12</fullName>
    </recommendedName>
</protein>
<dbReference type="InterPro" id="IPR029063">
    <property type="entry name" value="SAM-dependent_MTases_sf"/>
</dbReference>
<dbReference type="GO" id="GO:0009312">
    <property type="term" value="P:oligosaccharide biosynthetic process"/>
    <property type="evidence" value="ECO:0007669"/>
    <property type="project" value="InterPro"/>
</dbReference>
<accession>A0A2N9M9Z7</accession>
<evidence type="ECO:0000313" key="2">
    <source>
        <dbReference type="Proteomes" id="UP000239735"/>
    </source>
</evidence>
<gene>
    <name evidence="1" type="ORF">SBA5_970011</name>
</gene>